<keyword evidence="3" id="KW-1185">Reference proteome</keyword>
<evidence type="ECO:0000259" key="1">
    <source>
        <dbReference type="Pfam" id="PF20700"/>
    </source>
</evidence>
<organism evidence="2 3">
    <name type="scientific">Biomphalaria pfeifferi</name>
    <name type="common">Bloodfluke planorb</name>
    <name type="synonym">Freshwater snail</name>
    <dbReference type="NCBI Taxonomy" id="112525"/>
    <lineage>
        <taxon>Eukaryota</taxon>
        <taxon>Metazoa</taxon>
        <taxon>Spiralia</taxon>
        <taxon>Lophotrochozoa</taxon>
        <taxon>Mollusca</taxon>
        <taxon>Gastropoda</taxon>
        <taxon>Heterobranchia</taxon>
        <taxon>Euthyneura</taxon>
        <taxon>Panpulmonata</taxon>
        <taxon>Hygrophila</taxon>
        <taxon>Lymnaeoidea</taxon>
        <taxon>Planorbidae</taxon>
        <taxon>Biomphalaria</taxon>
    </lineage>
</organism>
<dbReference type="AlphaFoldDB" id="A0AAD8BMH1"/>
<evidence type="ECO:0000313" key="2">
    <source>
        <dbReference type="EMBL" id="KAK0057387.1"/>
    </source>
</evidence>
<feature type="domain" description="Mutator-like transposase" evidence="1">
    <location>
        <begin position="27"/>
        <end position="109"/>
    </location>
</feature>
<reference evidence="2" key="2">
    <citation type="submission" date="2023-04" db="EMBL/GenBank/DDBJ databases">
        <authorList>
            <person name="Bu L."/>
            <person name="Lu L."/>
            <person name="Laidemitt M.R."/>
            <person name="Zhang S.M."/>
            <person name="Mutuku M."/>
            <person name="Mkoji G."/>
            <person name="Steinauer M."/>
            <person name="Loker E.S."/>
        </authorList>
    </citation>
    <scope>NUCLEOTIDE SEQUENCE</scope>
    <source>
        <strain evidence="2">KasaAsao</strain>
        <tissue evidence="2">Whole Snail</tissue>
    </source>
</reference>
<proteinExistence type="predicted"/>
<reference evidence="2" key="1">
    <citation type="journal article" date="2023" name="PLoS Negl. Trop. Dis.">
        <title>A genome sequence for Biomphalaria pfeifferi, the major vector snail for the human-infecting parasite Schistosoma mansoni.</title>
        <authorList>
            <person name="Bu L."/>
            <person name="Lu L."/>
            <person name="Laidemitt M.R."/>
            <person name="Zhang S.M."/>
            <person name="Mutuku M."/>
            <person name="Mkoji G."/>
            <person name="Steinauer M."/>
            <person name="Loker E.S."/>
        </authorList>
    </citation>
    <scope>NUCLEOTIDE SEQUENCE</scope>
    <source>
        <strain evidence="2">KasaAsao</strain>
    </source>
</reference>
<comment type="caution">
    <text evidence="2">The sequence shown here is derived from an EMBL/GenBank/DDBJ whole genome shotgun (WGS) entry which is preliminary data.</text>
</comment>
<dbReference type="InterPro" id="IPR049012">
    <property type="entry name" value="Mutator_transp_dom"/>
</dbReference>
<protein>
    <recommendedName>
        <fullName evidence="1">Mutator-like transposase domain-containing protein</fullName>
    </recommendedName>
</protein>
<sequence length="115" mass="12924">MLAARKRTQLDKKVISNEQFVAWLKLHKPLCNINHTGSSGCMEQQAALNMFSRSVETFGLRYRTSVSDGDSNTIKAIHHKSNPYVGQNVEKRECINHVGKRLGTALRNVVDTAKK</sequence>
<accession>A0AAD8BMH1</accession>
<gene>
    <name evidence="2" type="ORF">Bpfe_013194</name>
</gene>
<dbReference type="Pfam" id="PF20700">
    <property type="entry name" value="Mutator"/>
    <property type="match status" value="1"/>
</dbReference>
<name>A0AAD8BMH1_BIOPF</name>
<dbReference type="EMBL" id="JASAOG010000055">
    <property type="protein sequence ID" value="KAK0057387.1"/>
    <property type="molecule type" value="Genomic_DNA"/>
</dbReference>
<evidence type="ECO:0000313" key="3">
    <source>
        <dbReference type="Proteomes" id="UP001233172"/>
    </source>
</evidence>
<dbReference type="Proteomes" id="UP001233172">
    <property type="component" value="Unassembled WGS sequence"/>
</dbReference>